<evidence type="ECO:0000313" key="2">
    <source>
        <dbReference type="Proteomes" id="UP001497482"/>
    </source>
</evidence>
<dbReference type="Proteomes" id="UP001497482">
    <property type="component" value="Chromosome 21"/>
</dbReference>
<dbReference type="EMBL" id="OZ035843">
    <property type="protein sequence ID" value="CAL1596197.1"/>
    <property type="molecule type" value="Genomic_DNA"/>
</dbReference>
<evidence type="ECO:0000313" key="1">
    <source>
        <dbReference type="EMBL" id="CAL1596197.1"/>
    </source>
</evidence>
<reference evidence="1 2" key="1">
    <citation type="submission" date="2024-04" db="EMBL/GenBank/DDBJ databases">
        <authorList>
            <person name="Waldvogel A.-M."/>
            <person name="Schoenle A."/>
        </authorList>
    </citation>
    <scope>NUCLEOTIDE SEQUENCE [LARGE SCALE GENOMIC DNA]</scope>
</reference>
<protein>
    <submittedName>
        <fullName evidence="1">Uncharacterized protein</fullName>
    </submittedName>
</protein>
<accession>A0AAV2L7P0</accession>
<gene>
    <name evidence="1" type="ORF">KC01_LOCUS24901</name>
</gene>
<organism evidence="1 2">
    <name type="scientific">Knipowitschia caucasica</name>
    <name type="common">Caucasian dwarf goby</name>
    <name type="synonym">Pomatoschistus caucasicus</name>
    <dbReference type="NCBI Taxonomy" id="637954"/>
    <lineage>
        <taxon>Eukaryota</taxon>
        <taxon>Metazoa</taxon>
        <taxon>Chordata</taxon>
        <taxon>Craniata</taxon>
        <taxon>Vertebrata</taxon>
        <taxon>Euteleostomi</taxon>
        <taxon>Actinopterygii</taxon>
        <taxon>Neopterygii</taxon>
        <taxon>Teleostei</taxon>
        <taxon>Neoteleostei</taxon>
        <taxon>Acanthomorphata</taxon>
        <taxon>Gobiaria</taxon>
        <taxon>Gobiiformes</taxon>
        <taxon>Gobioidei</taxon>
        <taxon>Gobiidae</taxon>
        <taxon>Gobiinae</taxon>
        <taxon>Knipowitschia</taxon>
    </lineage>
</organism>
<name>A0AAV2L7P0_KNICA</name>
<keyword evidence="2" id="KW-1185">Reference proteome</keyword>
<proteinExistence type="predicted"/>
<dbReference type="AlphaFoldDB" id="A0AAV2L7P0"/>
<sequence length="135" mass="15720">MSWIITALSCFICKERLKNTQQEYSKKAREAHNESCWVWLYPRSQNFRNLSKYLKIKLVTMSSDIKQLFSVSSLLLTETCHVLEGVDLLHHFITEKEFLLPGNWSGSRLLHTLSDLSVRFKDITDPEVTAETEIL</sequence>